<dbReference type="InterPro" id="IPR046502">
    <property type="entry name" value="DUF6680"/>
</dbReference>
<sequence>MIIAVLSGPIIAVQVTRHLDNKREKYERKLQVFKALMTTRNYTISWDHVAALNRIDLEFNKKNSKEKAVVESWKEYLDLLNDKNMPPEQWGDKRVDLLVKLLHKMAHVLDYDFDKTHIKNSSYSPIAHGNAEDQQNALRMGLIEVLDGKRTIPMTITNFPISDKN</sequence>
<dbReference type="EMBL" id="UOFW01000203">
    <property type="protein sequence ID" value="VAX07354.1"/>
    <property type="molecule type" value="Genomic_DNA"/>
</dbReference>
<dbReference type="Pfam" id="PF20385">
    <property type="entry name" value="DUF6680"/>
    <property type="match status" value="1"/>
</dbReference>
<evidence type="ECO:0000259" key="1">
    <source>
        <dbReference type="Pfam" id="PF20385"/>
    </source>
</evidence>
<evidence type="ECO:0000313" key="2">
    <source>
        <dbReference type="EMBL" id="VAX07354.1"/>
    </source>
</evidence>
<dbReference type="AlphaFoldDB" id="A0A3B1B5Q2"/>
<gene>
    <name evidence="2" type="ORF">MNBD_ALPHA03-1865</name>
</gene>
<feature type="domain" description="DUF6680" evidence="1">
    <location>
        <begin position="1"/>
        <end position="162"/>
    </location>
</feature>
<name>A0A3B1B5Q2_9ZZZZ</name>
<organism evidence="2">
    <name type="scientific">hydrothermal vent metagenome</name>
    <dbReference type="NCBI Taxonomy" id="652676"/>
    <lineage>
        <taxon>unclassified sequences</taxon>
        <taxon>metagenomes</taxon>
        <taxon>ecological metagenomes</taxon>
    </lineage>
</organism>
<protein>
    <recommendedName>
        <fullName evidence="1">DUF6680 domain-containing protein</fullName>
    </recommendedName>
</protein>
<accession>A0A3B1B5Q2</accession>
<proteinExistence type="predicted"/>
<reference evidence="2" key="1">
    <citation type="submission" date="2018-06" db="EMBL/GenBank/DDBJ databases">
        <authorList>
            <person name="Zhirakovskaya E."/>
        </authorList>
    </citation>
    <scope>NUCLEOTIDE SEQUENCE</scope>
</reference>